<keyword evidence="2" id="KW-1185">Reference proteome</keyword>
<name>A0AAF0U296_SOLVR</name>
<sequence>MQILRSCRCNPQLPSTDRRSNHGPCWCPWFTIATPPQTSSENWLSPDSRTDPRSIDQTTIRGLCPWIDTQPLTQTTVDQHRPSFDARFVGLTVRS</sequence>
<evidence type="ECO:0000313" key="2">
    <source>
        <dbReference type="Proteomes" id="UP001234989"/>
    </source>
</evidence>
<dbReference type="Proteomes" id="UP001234989">
    <property type="component" value="Chromosome 7"/>
</dbReference>
<reference evidence="1" key="1">
    <citation type="submission" date="2023-08" db="EMBL/GenBank/DDBJ databases">
        <title>A de novo genome assembly of Solanum verrucosum Schlechtendal, a Mexican diploid species geographically isolated from the other diploid A-genome species in potato relatives.</title>
        <authorList>
            <person name="Hosaka K."/>
        </authorList>
    </citation>
    <scope>NUCLEOTIDE SEQUENCE</scope>
    <source>
        <tissue evidence="1">Young leaves</tissue>
    </source>
</reference>
<protein>
    <recommendedName>
        <fullName evidence="3">Late blight resistance protein</fullName>
    </recommendedName>
</protein>
<evidence type="ECO:0000313" key="1">
    <source>
        <dbReference type="EMBL" id="WMV37854.1"/>
    </source>
</evidence>
<dbReference type="EMBL" id="CP133618">
    <property type="protein sequence ID" value="WMV37854.1"/>
    <property type="molecule type" value="Genomic_DNA"/>
</dbReference>
<organism evidence="1 2">
    <name type="scientific">Solanum verrucosum</name>
    <dbReference type="NCBI Taxonomy" id="315347"/>
    <lineage>
        <taxon>Eukaryota</taxon>
        <taxon>Viridiplantae</taxon>
        <taxon>Streptophyta</taxon>
        <taxon>Embryophyta</taxon>
        <taxon>Tracheophyta</taxon>
        <taxon>Spermatophyta</taxon>
        <taxon>Magnoliopsida</taxon>
        <taxon>eudicotyledons</taxon>
        <taxon>Gunneridae</taxon>
        <taxon>Pentapetalae</taxon>
        <taxon>asterids</taxon>
        <taxon>lamiids</taxon>
        <taxon>Solanales</taxon>
        <taxon>Solanaceae</taxon>
        <taxon>Solanoideae</taxon>
        <taxon>Solaneae</taxon>
        <taxon>Solanum</taxon>
    </lineage>
</organism>
<accession>A0AAF0U296</accession>
<gene>
    <name evidence="1" type="ORF">MTR67_031239</name>
</gene>
<dbReference type="AlphaFoldDB" id="A0AAF0U296"/>
<evidence type="ECO:0008006" key="3">
    <source>
        <dbReference type="Google" id="ProtNLM"/>
    </source>
</evidence>
<proteinExistence type="predicted"/>